<dbReference type="InterPro" id="IPR050366">
    <property type="entry name" value="BP-dependent_transpt_permease"/>
</dbReference>
<comment type="similarity">
    <text evidence="7">Belongs to the binding-protein-dependent transport system permease family.</text>
</comment>
<gene>
    <name evidence="9" type="primary">yejE</name>
    <name evidence="9" type="ORF">KOR42_09190</name>
</gene>
<sequence>MTEPQITELKSIPKSPSFWKEAWRQFRQRKLAMLSLGFVLFLSIVALFAPAISGSKPIVCEYKGTIYFPMLSYYSPRFEATFLNENFFGNYYDNLKENDPDSWAIWPLHFGDPNRPIDPNEWPDYPRTPQSSAPNSINWFGTDSRATDVFSQMVHGTRTALLVGFVSMGIASVIGITMGGLAGYFGGWTDSLISRLIEVVMCIPTLVLILALIAVINERTIWHMMAVIGATGWTGIARLTRAEFLKLKTMDFVSAARVLGVGHIRIMFKYLLPNALAPVLVPITFGIAAAILIESALSFLGFGPANSPSWGKLLNSGRQNLEDWWLILFPGFAIFLTVLAYNLIGEGLQEATDPRLRDGGSME</sequence>
<name>A0A5C5X4A3_9PLAN</name>
<dbReference type="Pfam" id="PF12911">
    <property type="entry name" value="OppC_N"/>
    <property type="match status" value="1"/>
</dbReference>
<dbReference type="SUPFAM" id="SSF161098">
    <property type="entry name" value="MetI-like"/>
    <property type="match status" value="1"/>
</dbReference>
<protein>
    <submittedName>
        <fullName evidence="9">Inner membrane ABC transporter permease protein YejE</fullName>
    </submittedName>
</protein>
<keyword evidence="4 7" id="KW-0812">Transmembrane</keyword>
<evidence type="ECO:0000256" key="6">
    <source>
        <dbReference type="ARBA" id="ARBA00023136"/>
    </source>
</evidence>
<evidence type="ECO:0000256" key="5">
    <source>
        <dbReference type="ARBA" id="ARBA00022989"/>
    </source>
</evidence>
<proteinExistence type="inferred from homology"/>
<reference evidence="9 10" key="1">
    <citation type="submission" date="2019-02" db="EMBL/GenBank/DDBJ databases">
        <title>Deep-cultivation of Planctomycetes and their phenomic and genomic characterization uncovers novel biology.</title>
        <authorList>
            <person name="Wiegand S."/>
            <person name="Jogler M."/>
            <person name="Boedeker C."/>
            <person name="Pinto D."/>
            <person name="Vollmers J."/>
            <person name="Rivas-Marin E."/>
            <person name="Kohn T."/>
            <person name="Peeters S.H."/>
            <person name="Heuer A."/>
            <person name="Rast P."/>
            <person name="Oberbeckmann S."/>
            <person name="Bunk B."/>
            <person name="Jeske O."/>
            <person name="Meyerdierks A."/>
            <person name="Storesund J.E."/>
            <person name="Kallscheuer N."/>
            <person name="Luecker S."/>
            <person name="Lage O.M."/>
            <person name="Pohl T."/>
            <person name="Merkel B.J."/>
            <person name="Hornburger P."/>
            <person name="Mueller R.-W."/>
            <person name="Bruemmer F."/>
            <person name="Labrenz M."/>
            <person name="Spormann A.M."/>
            <person name="Op Den Camp H."/>
            <person name="Overmann J."/>
            <person name="Amann R."/>
            <person name="Jetten M.S.M."/>
            <person name="Mascher T."/>
            <person name="Medema M.H."/>
            <person name="Devos D.P."/>
            <person name="Kaster A.-K."/>
            <person name="Ovreas L."/>
            <person name="Rohde M."/>
            <person name="Galperin M.Y."/>
            <person name="Jogler C."/>
        </authorList>
    </citation>
    <scope>NUCLEOTIDE SEQUENCE [LARGE SCALE GENOMIC DNA]</scope>
    <source>
        <strain evidence="9 10">KOR42</strain>
    </source>
</reference>
<comment type="caution">
    <text evidence="9">The sequence shown here is derived from an EMBL/GenBank/DDBJ whole genome shotgun (WGS) entry which is preliminary data.</text>
</comment>
<dbReference type="PROSITE" id="PS50928">
    <property type="entry name" value="ABC_TM1"/>
    <property type="match status" value="1"/>
</dbReference>
<keyword evidence="2 7" id="KW-0813">Transport</keyword>
<feature type="transmembrane region" description="Helical" evidence="7">
    <location>
        <begin position="324"/>
        <end position="344"/>
    </location>
</feature>
<evidence type="ECO:0000313" key="10">
    <source>
        <dbReference type="Proteomes" id="UP000317243"/>
    </source>
</evidence>
<dbReference type="Proteomes" id="UP000317243">
    <property type="component" value="Unassembled WGS sequence"/>
</dbReference>
<feature type="transmembrane region" description="Helical" evidence="7">
    <location>
        <begin position="196"/>
        <end position="215"/>
    </location>
</feature>
<accession>A0A5C5X4A3</accession>
<dbReference type="InterPro" id="IPR000515">
    <property type="entry name" value="MetI-like"/>
</dbReference>
<dbReference type="OrthoDB" id="9797852at2"/>
<evidence type="ECO:0000256" key="1">
    <source>
        <dbReference type="ARBA" id="ARBA00004651"/>
    </source>
</evidence>
<dbReference type="Pfam" id="PF00528">
    <property type="entry name" value="BPD_transp_1"/>
    <property type="match status" value="1"/>
</dbReference>
<keyword evidence="10" id="KW-1185">Reference proteome</keyword>
<dbReference type="RefSeq" id="WP_146507380.1">
    <property type="nucleotide sequence ID" value="NZ_SIHI01000001.1"/>
</dbReference>
<dbReference type="PANTHER" id="PTHR43386:SF1">
    <property type="entry name" value="D,D-DIPEPTIDE TRANSPORT SYSTEM PERMEASE PROTEIN DDPC-RELATED"/>
    <property type="match status" value="1"/>
</dbReference>
<evidence type="ECO:0000259" key="8">
    <source>
        <dbReference type="PROSITE" id="PS50928"/>
    </source>
</evidence>
<evidence type="ECO:0000256" key="4">
    <source>
        <dbReference type="ARBA" id="ARBA00022692"/>
    </source>
</evidence>
<dbReference type="AlphaFoldDB" id="A0A5C5X4A3"/>
<keyword evidence="3" id="KW-1003">Cell membrane</keyword>
<feature type="domain" description="ABC transmembrane type-1" evidence="8">
    <location>
        <begin position="157"/>
        <end position="345"/>
    </location>
</feature>
<dbReference type="CDD" id="cd06261">
    <property type="entry name" value="TM_PBP2"/>
    <property type="match status" value="1"/>
</dbReference>
<dbReference type="InterPro" id="IPR025966">
    <property type="entry name" value="OppC_N"/>
</dbReference>
<dbReference type="InterPro" id="IPR035906">
    <property type="entry name" value="MetI-like_sf"/>
</dbReference>
<evidence type="ECO:0000256" key="2">
    <source>
        <dbReference type="ARBA" id="ARBA00022448"/>
    </source>
</evidence>
<dbReference type="Gene3D" id="1.10.3720.10">
    <property type="entry name" value="MetI-like"/>
    <property type="match status" value="1"/>
</dbReference>
<dbReference type="EMBL" id="SIHI01000001">
    <property type="protein sequence ID" value="TWT57558.1"/>
    <property type="molecule type" value="Genomic_DNA"/>
</dbReference>
<comment type="subcellular location">
    <subcellularLocation>
        <location evidence="1 7">Cell membrane</location>
        <topology evidence="1 7">Multi-pass membrane protein</topology>
    </subcellularLocation>
</comment>
<dbReference type="PANTHER" id="PTHR43386">
    <property type="entry name" value="OLIGOPEPTIDE TRANSPORT SYSTEM PERMEASE PROTEIN APPC"/>
    <property type="match status" value="1"/>
</dbReference>
<organism evidence="9 10">
    <name type="scientific">Thalassoglobus neptunius</name>
    <dbReference type="NCBI Taxonomy" id="1938619"/>
    <lineage>
        <taxon>Bacteria</taxon>
        <taxon>Pseudomonadati</taxon>
        <taxon>Planctomycetota</taxon>
        <taxon>Planctomycetia</taxon>
        <taxon>Planctomycetales</taxon>
        <taxon>Planctomycetaceae</taxon>
        <taxon>Thalassoglobus</taxon>
    </lineage>
</organism>
<keyword evidence="5 7" id="KW-1133">Transmembrane helix</keyword>
<evidence type="ECO:0000256" key="7">
    <source>
        <dbReference type="RuleBase" id="RU363032"/>
    </source>
</evidence>
<dbReference type="GO" id="GO:0005886">
    <property type="term" value="C:plasma membrane"/>
    <property type="evidence" value="ECO:0007669"/>
    <property type="project" value="UniProtKB-SubCell"/>
</dbReference>
<feature type="transmembrane region" description="Helical" evidence="7">
    <location>
        <begin position="160"/>
        <end position="184"/>
    </location>
</feature>
<dbReference type="GO" id="GO:0055085">
    <property type="term" value="P:transmembrane transport"/>
    <property type="evidence" value="ECO:0007669"/>
    <property type="project" value="InterPro"/>
</dbReference>
<evidence type="ECO:0000313" key="9">
    <source>
        <dbReference type="EMBL" id="TWT57558.1"/>
    </source>
</evidence>
<feature type="transmembrane region" description="Helical" evidence="7">
    <location>
        <begin position="31"/>
        <end position="52"/>
    </location>
</feature>
<evidence type="ECO:0000256" key="3">
    <source>
        <dbReference type="ARBA" id="ARBA00022475"/>
    </source>
</evidence>
<keyword evidence="6 7" id="KW-0472">Membrane</keyword>